<dbReference type="SUPFAM" id="SSF52343">
    <property type="entry name" value="Ferredoxin reductase-like, C-terminal NADP-linked domain"/>
    <property type="match status" value="1"/>
</dbReference>
<comment type="caution">
    <text evidence="1">The sequence shown here is derived from an EMBL/GenBank/DDBJ whole genome shotgun (WGS) entry which is preliminary data.</text>
</comment>
<organism evidence="1 2">
    <name type="scientific">Metarhizium robertsii</name>
    <dbReference type="NCBI Taxonomy" id="568076"/>
    <lineage>
        <taxon>Eukaryota</taxon>
        <taxon>Fungi</taxon>
        <taxon>Dikarya</taxon>
        <taxon>Ascomycota</taxon>
        <taxon>Pezizomycotina</taxon>
        <taxon>Sordariomycetes</taxon>
        <taxon>Hypocreomycetidae</taxon>
        <taxon>Hypocreales</taxon>
        <taxon>Clavicipitaceae</taxon>
        <taxon>Metarhizium</taxon>
    </lineage>
</organism>
<dbReference type="Gene3D" id="3.40.50.80">
    <property type="entry name" value="Nucleotide-binding domain of ferredoxin-NADP reductase (FNR) module"/>
    <property type="match status" value="1"/>
</dbReference>
<gene>
    <name evidence="1" type="ORF">X797_008775</name>
</gene>
<name>A0A0A1URJ1_9HYPO</name>
<dbReference type="EMBL" id="JELW01000029">
    <property type="protein sequence ID" value="EXU98170.1"/>
    <property type="molecule type" value="Genomic_DNA"/>
</dbReference>
<dbReference type="AlphaFoldDB" id="A0A0A1URJ1"/>
<dbReference type="InterPro" id="IPR039261">
    <property type="entry name" value="FNR_nucleotide-bd"/>
</dbReference>
<proteinExistence type="predicted"/>
<accession>A0A0A1URJ1</accession>
<reference evidence="1 2" key="1">
    <citation type="submission" date="2014-02" db="EMBL/GenBank/DDBJ databases">
        <title>The genome sequence of the entomopathogenic fungus Metarhizium robertsii ARSEF 2575.</title>
        <authorList>
            <person name="Giuliano Garisto Donzelli B."/>
            <person name="Roe B.A."/>
            <person name="Macmil S.L."/>
            <person name="Krasnoff S.B."/>
            <person name="Gibson D.M."/>
        </authorList>
    </citation>
    <scope>NUCLEOTIDE SEQUENCE [LARGE SCALE GENOMIC DNA]</scope>
    <source>
        <strain evidence="1 2">ARSEF 2575</strain>
    </source>
</reference>
<dbReference type="HOGENOM" id="CLU_1547973_0_0_1"/>
<evidence type="ECO:0000313" key="1">
    <source>
        <dbReference type="EMBL" id="EXU98170.1"/>
    </source>
</evidence>
<dbReference type="eggNOG" id="KOG0039">
    <property type="taxonomic scope" value="Eukaryota"/>
</dbReference>
<protein>
    <submittedName>
        <fullName evidence="1">Ferredoxin reductase (FNR)</fullName>
    </submittedName>
</protein>
<sequence>MTWPPLAWIRYNFLHSFTAIAQYNSPADKSGQVSTVSFLLSRHGNHETAISMLHEGSLLFLDGPYGQEVDLAKDDILILAAKGMGIAGVLPMVTDLALRRDHDNRIRERIQDLTERLRTEECNSQMEWVEKQLKWLQEMDPQNHRNYSWFGVVILICGPVMIPSSSDLAFGCA</sequence>
<evidence type="ECO:0000313" key="2">
    <source>
        <dbReference type="Proteomes" id="UP000030151"/>
    </source>
</evidence>
<dbReference type="Proteomes" id="UP000030151">
    <property type="component" value="Unassembled WGS sequence"/>
</dbReference>